<dbReference type="EMBL" id="ACIP02000001">
    <property type="protein sequence ID" value="EEP28801.1"/>
    <property type="molecule type" value="Genomic_DNA"/>
</dbReference>
<name>C4G848_9FIRM</name>
<feature type="domain" description="HicB-like antitoxin of toxin-antitoxin system" evidence="1">
    <location>
        <begin position="7"/>
        <end position="131"/>
    </location>
</feature>
<proteinExistence type="predicted"/>
<evidence type="ECO:0000259" key="1">
    <source>
        <dbReference type="Pfam" id="PF15919"/>
    </source>
</evidence>
<dbReference type="InterPro" id="IPR031807">
    <property type="entry name" value="HicB-like"/>
</dbReference>
<dbReference type="Pfam" id="PF15919">
    <property type="entry name" value="HicB_lk_antitox"/>
    <property type="match status" value="1"/>
</dbReference>
<dbReference type="InterPro" id="IPR035069">
    <property type="entry name" value="TTHA1013/TTHA0281-like"/>
</dbReference>
<keyword evidence="3" id="KW-1185">Reference proteome</keyword>
<comment type="caution">
    <text evidence="2">The sequence shown here is derived from an EMBL/GenBank/DDBJ whole genome shotgun (WGS) entry which is preliminary data.</text>
</comment>
<reference evidence="2" key="1">
    <citation type="submission" date="2009-04" db="EMBL/GenBank/DDBJ databases">
        <authorList>
            <person name="Weinstock G."/>
            <person name="Sodergren E."/>
            <person name="Clifton S."/>
            <person name="Fulton L."/>
            <person name="Fulton B."/>
            <person name="Courtney L."/>
            <person name="Fronick C."/>
            <person name="Harrison M."/>
            <person name="Strong C."/>
            <person name="Farmer C."/>
            <person name="Delahaunty K."/>
            <person name="Markovic C."/>
            <person name="Hall O."/>
            <person name="Minx P."/>
            <person name="Tomlinson C."/>
            <person name="Mitreva M."/>
            <person name="Nelson J."/>
            <person name="Hou S."/>
            <person name="Wollam A."/>
            <person name="Pepin K.H."/>
            <person name="Johnson M."/>
            <person name="Bhonagiri V."/>
            <person name="Nash W.E."/>
            <person name="Warren W."/>
            <person name="Chinwalla A."/>
            <person name="Mardis E.R."/>
            <person name="Wilson R.K."/>
        </authorList>
    </citation>
    <scope>NUCLEOTIDE SEQUENCE [LARGE SCALE GENOMIC DNA]</scope>
    <source>
        <strain evidence="2">DSM 14600</strain>
    </source>
</reference>
<sequence length="142" mass="15997">MRDKVIYPTLIKKYDDIYLAYVPDLDIVTEGSDEFDAISMARDAISLFVMTLQDEDNFVPDASSAKKAVVIAREKADREIDFSDGMLTYIDADIAGYRRKYRNLSVRKNCTIPAWMDDEATALGINFSQVLQDALAQKLAAK</sequence>
<dbReference type="Proteomes" id="UP000003494">
    <property type="component" value="Unassembled WGS sequence"/>
</dbReference>
<dbReference type="RefSeq" id="WP_006905189.1">
    <property type="nucleotide sequence ID" value="NZ_GG665866.1"/>
</dbReference>
<evidence type="ECO:0000313" key="2">
    <source>
        <dbReference type="EMBL" id="EEP28801.1"/>
    </source>
</evidence>
<accession>C4G848</accession>
<evidence type="ECO:0000313" key="3">
    <source>
        <dbReference type="Proteomes" id="UP000003494"/>
    </source>
</evidence>
<organism evidence="2 3">
    <name type="scientific">Shuttleworthella satelles DSM 14600</name>
    <dbReference type="NCBI Taxonomy" id="626523"/>
    <lineage>
        <taxon>Bacteria</taxon>
        <taxon>Bacillati</taxon>
        <taxon>Bacillota</taxon>
        <taxon>Clostridia</taxon>
        <taxon>Lachnospirales</taxon>
        <taxon>Lachnospiraceae</taxon>
        <taxon>Shuttleworthella</taxon>
    </lineage>
</organism>
<dbReference type="STRING" id="626523.GCWU000342_00143"/>
<protein>
    <submittedName>
        <fullName evidence="2">Toxin-antitoxin system, antitoxin component, HicB family</fullName>
    </submittedName>
</protein>
<dbReference type="eggNOG" id="COG1598">
    <property type="taxonomic scope" value="Bacteria"/>
</dbReference>
<dbReference type="HOGENOM" id="CLU_114047_0_2_9"/>
<dbReference type="SUPFAM" id="SSF143100">
    <property type="entry name" value="TTHA1013/TTHA0281-like"/>
    <property type="match status" value="1"/>
</dbReference>
<dbReference type="Gene3D" id="3.30.160.250">
    <property type="match status" value="1"/>
</dbReference>
<dbReference type="AlphaFoldDB" id="C4G848"/>
<gene>
    <name evidence="2" type="ORF">GCWU000342_00143</name>
</gene>